<dbReference type="PANTHER" id="PTHR38812">
    <property type="entry name" value="MU-LIKE PROPHAGE FLUMU PROTEIN GP42"/>
    <property type="match status" value="1"/>
</dbReference>
<evidence type="ECO:0000313" key="3">
    <source>
        <dbReference type="EMBL" id="GLJ78685.1"/>
    </source>
</evidence>
<keyword evidence="1" id="KW-0812">Transmembrane</keyword>
<dbReference type="EMBL" id="BSEO01000001">
    <property type="protein sequence ID" value="GLJ78685.1"/>
    <property type="molecule type" value="Genomic_DNA"/>
</dbReference>
<gene>
    <name evidence="3" type="ORF">GCM10017586_03670</name>
</gene>
<feature type="transmembrane region" description="Helical" evidence="1">
    <location>
        <begin position="690"/>
        <end position="709"/>
    </location>
</feature>
<evidence type="ECO:0000313" key="4">
    <source>
        <dbReference type="Proteomes" id="UP001142317"/>
    </source>
</evidence>
<reference evidence="3" key="2">
    <citation type="submission" date="2023-01" db="EMBL/GenBank/DDBJ databases">
        <authorList>
            <person name="Sun Q."/>
            <person name="Evtushenko L."/>
        </authorList>
    </citation>
    <scope>NUCLEOTIDE SEQUENCE</scope>
    <source>
        <strain evidence="3">VKM Ac-1447</strain>
    </source>
</reference>
<evidence type="ECO:0000256" key="1">
    <source>
        <dbReference type="SAM" id="Phobius"/>
    </source>
</evidence>
<proteinExistence type="predicted"/>
<name>A0A9W6HEN2_9MICO</name>
<dbReference type="NCBIfam" id="TIGR02675">
    <property type="entry name" value="tape_meas_nterm"/>
    <property type="match status" value="1"/>
</dbReference>
<dbReference type="PANTHER" id="PTHR38812:SF2">
    <property type="entry name" value="MU-LIKE PROPHAGE FLUMU PROTEIN GP42"/>
    <property type="match status" value="1"/>
</dbReference>
<evidence type="ECO:0000259" key="2">
    <source>
        <dbReference type="Pfam" id="PF20155"/>
    </source>
</evidence>
<feature type="transmembrane region" description="Helical" evidence="1">
    <location>
        <begin position="576"/>
        <end position="595"/>
    </location>
</feature>
<reference evidence="3" key="1">
    <citation type="journal article" date="2014" name="Int. J. Syst. Evol. Microbiol.">
        <title>Complete genome sequence of Corynebacterium casei LMG S-19264T (=DSM 44701T), isolated from a smear-ripened cheese.</title>
        <authorList>
            <consortium name="US DOE Joint Genome Institute (JGI-PGF)"/>
            <person name="Walter F."/>
            <person name="Albersmeier A."/>
            <person name="Kalinowski J."/>
            <person name="Ruckert C."/>
        </authorList>
    </citation>
    <scope>NUCLEOTIDE SEQUENCE</scope>
    <source>
        <strain evidence="3">VKM Ac-1447</strain>
    </source>
</reference>
<dbReference type="Pfam" id="PF20155">
    <property type="entry name" value="TMP_3"/>
    <property type="match status" value="1"/>
</dbReference>
<dbReference type="InterPro" id="IPR013491">
    <property type="entry name" value="Tape_meas_N"/>
</dbReference>
<feature type="transmembrane region" description="Helical" evidence="1">
    <location>
        <begin position="662"/>
        <end position="684"/>
    </location>
</feature>
<sequence length="1143" mass="120676">MATAVEIANAYVALGVKMPGVQKDVATELRKANPQVAAAGVEAGEKYADGVERSSSRLGSFFGRIAKTGLATLTAVGIAAGGVGVQTAAGMETAEIAFTTMLQSGDKAKSFLGELSSFAAKTPFDLPGLQRSAQSLISIGIDADKVIPIMTTLGNVTSGMGTGAEGIQRATVAIQQMNAAGRISAEDLNQLRDAGIPVFDLLTAATGKATAEIADMASKGKLGREELEQLMSALETGKGLERFNGMMEKQSASLSGLWSTLKDTFSVGMAEAIQPAIPLLKEGLAGAITFVGQALPYVQGGVQWLVDAAPRIGSFFSTVWTGAQGLYALVVHGDFSGKLREAFGWSEDSAPVDFILDVRDGIQGLWDLIVGGDFTGKLRTAFGWEEDSPMVGFILDLRDSVGALWTDLTSGDLGGAFASIGDSLATILPVVTDATSQLPGLTDVVHVAEGAFGFLADNAGLLASAMPVIIGLILAWKSAQALNNVIGRDSAIGMGLQVTSTFMLAGANRALAASNRAALTSTVASTTAENTQTAARGRGVIATIAQRTATLASAAASRVAAAAQWLFNAALSANPIGLVVAGIAALVAGLVWFFTQTELGQQIWSTVMAAIGAAATWLWETVLQPVFAGIGAVFSWIWENVISPIGTLIVNYFRFWGAIAVWLWENVLSPVFAGIGQVFSWIWSNVIEPIVGFIVGAIKGWGLIFEWLYNNIVKPVFDGISSVIGAAWSWIDQHVFSPFKVGIDLLGKAFEGVAGAIGTAWDGIKAAAASPINFVLDTVWNNGLRSFWNDLVGTLGLNDMKLPKADLVKFADGGVENHVAQIARGGAMRLWAEPETGGEAYIPLAPAKRARSTAILADVAQRFGFGLTQFANGGIVGGESGGLLSDVWEHVRGAATLGWEFLSNPGAAIQKHVIDGILRPMLEGQNIFGQTVGGLAINTVKSMASLFSAAAPQPGSPAGRGMGWEAMWKIVQGALPGTQMYSNYRPNDPYSRMHSLGRAIDLTPSMQVFNWLRENFPNSQALIYSPANGRQLLEGKNHLWGEPERSMHYNHVHWAMANGGVIPKLYDEGGWLPHGGMALNLSGRPEPVFTGEQWDTLRASGGQGPAVVIHGDVVTQDVPEFFRAAEKERRRRLARSATEREIT</sequence>
<protein>
    <recommendedName>
        <fullName evidence="2">Tape measure protein N-terminal domain-containing protein</fullName>
    </recommendedName>
</protein>
<accession>A0A9W6HEN2</accession>
<dbReference type="Proteomes" id="UP001142317">
    <property type="component" value="Unassembled WGS sequence"/>
</dbReference>
<dbReference type="RefSeq" id="WP_210005395.1">
    <property type="nucleotide sequence ID" value="NZ_BSEO01000001.1"/>
</dbReference>
<keyword evidence="1" id="KW-0472">Membrane</keyword>
<comment type="caution">
    <text evidence="3">The sequence shown here is derived from an EMBL/GenBank/DDBJ whole genome shotgun (WGS) entry which is preliminary data.</text>
</comment>
<organism evidence="3 4">
    <name type="scientific">Microbacterium imperiale</name>
    <dbReference type="NCBI Taxonomy" id="33884"/>
    <lineage>
        <taxon>Bacteria</taxon>
        <taxon>Bacillati</taxon>
        <taxon>Actinomycetota</taxon>
        <taxon>Actinomycetes</taxon>
        <taxon>Micrococcales</taxon>
        <taxon>Microbacteriaceae</taxon>
        <taxon>Microbacterium</taxon>
    </lineage>
</organism>
<feature type="domain" description="Tape measure protein N-terminal" evidence="2">
    <location>
        <begin position="85"/>
        <end position="271"/>
    </location>
</feature>
<feature type="transmembrane region" description="Helical" evidence="1">
    <location>
        <begin position="625"/>
        <end position="650"/>
    </location>
</feature>
<dbReference type="AlphaFoldDB" id="A0A9W6HEN2"/>
<keyword evidence="4" id="KW-1185">Reference proteome</keyword>
<dbReference type="InterPro" id="IPR053058">
    <property type="entry name" value="Mulikevirus_tape_measure"/>
</dbReference>
<keyword evidence="1" id="KW-1133">Transmembrane helix</keyword>